<protein>
    <recommendedName>
        <fullName evidence="2">WLM domain-containing protein</fullName>
    </recommendedName>
</protein>
<dbReference type="PANTHER" id="PTHR47795">
    <property type="entry name" value="UBIQUITIN AND WLM DOMAIN-CONTAINING METALLOPROTEASE SPCC1442.07C"/>
    <property type="match status" value="1"/>
</dbReference>
<dbReference type="EMBL" id="LGAV01000006">
    <property type="protein sequence ID" value="KOS13496.1"/>
    <property type="molecule type" value="Genomic_DNA"/>
</dbReference>
<evidence type="ECO:0000313" key="4">
    <source>
        <dbReference type="Proteomes" id="UP000037751"/>
    </source>
</evidence>
<dbReference type="RefSeq" id="XP_017991128.1">
    <property type="nucleotide sequence ID" value="XM_018134804.1"/>
</dbReference>
<dbReference type="AlphaFoldDB" id="A0A0M8MJ46"/>
<sequence>MSVIGATESEIAKVQEQDEKMAVKQKPRQFHPSLLKNSSPRRTPSSSLGPPVFGRCGAHSSTPEGSPLQADVVKYLERLASDPAVLHVCKLHSYQVGLLSELLPHENPELLGLNVNKGEKILLRIRTDEEDGFRDYKTTRRVLMHELAHNEISDHPPEFKILNSQLNREVESFERSRARGTHVLDTTPMYQPVPGRDIEEDLEERRLRILAATEARLAKLDQDIDAGCGSGGANLS</sequence>
<evidence type="ECO:0000313" key="3">
    <source>
        <dbReference type="EMBL" id="KOS13496.1"/>
    </source>
</evidence>
<dbReference type="STRING" id="77020.A0A0M8MJ46"/>
<feature type="region of interest" description="Disordered" evidence="1">
    <location>
        <begin position="18"/>
        <end position="66"/>
    </location>
</feature>
<gene>
    <name evidence="3" type="ORF">Malapachy_0275</name>
</gene>
<dbReference type="PANTHER" id="PTHR47795:SF1">
    <property type="entry name" value="DNA-DEPENDENT METALLOPROTEASE WSS1 HOMOLOG 2"/>
    <property type="match status" value="1"/>
</dbReference>
<dbReference type="Proteomes" id="UP000037751">
    <property type="component" value="Unassembled WGS sequence"/>
</dbReference>
<dbReference type="GeneID" id="28726679"/>
<dbReference type="InterPro" id="IPR013536">
    <property type="entry name" value="WLM_dom"/>
</dbReference>
<dbReference type="Pfam" id="PF08325">
    <property type="entry name" value="WLM"/>
    <property type="match status" value="1"/>
</dbReference>
<proteinExistence type="predicted"/>
<feature type="domain" description="WLM" evidence="2">
    <location>
        <begin position="47"/>
        <end position="218"/>
    </location>
</feature>
<organism evidence="3 4">
    <name type="scientific">Malassezia pachydermatis</name>
    <dbReference type="NCBI Taxonomy" id="77020"/>
    <lineage>
        <taxon>Eukaryota</taxon>
        <taxon>Fungi</taxon>
        <taxon>Dikarya</taxon>
        <taxon>Basidiomycota</taxon>
        <taxon>Ustilaginomycotina</taxon>
        <taxon>Malasseziomycetes</taxon>
        <taxon>Malasseziales</taxon>
        <taxon>Malasseziaceae</taxon>
        <taxon>Malassezia</taxon>
    </lineage>
</organism>
<comment type="caution">
    <text evidence="3">The sequence shown here is derived from an EMBL/GenBank/DDBJ whole genome shotgun (WGS) entry which is preliminary data.</text>
</comment>
<dbReference type="OrthoDB" id="49605at2759"/>
<name>A0A0M8MJ46_9BASI</name>
<keyword evidence="4" id="KW-1185">Reference proteome</keyword>
<accession>A0A0M8MJ46</accession>
<dbReference type="VEuPathDB" id="FungiDB:Malapachy_0275"/>
<evidence type="ECO:0000259" key="2">
    <source>
        <dbReference type="PROSITE" id="PS51397"/>
    </source>
</evidence>
<dbReference type="PROSITE" id="PS51397">
    <property type="entry name" value="WLM"/>
    <property type="match status" value="1"/>
</dbReference>
<feature type="compositionally biased region" description="Polar residues" evidence="1">
    <location>
        <begin position="35"/>
        <end position="48"/>
    </location>
</feature>
<dbReference type="GO" id="GO:0070628">
    <property type="term" value="F:proteasome binding"/>
    <property type="evidence" value="ECO:0007669"/>
    <property type="project" value="TreeGrafter"/>
</dbReference>
<reference evidence="3 4" key="1">
    <citation type="submission" date="2015-07" db="EMBL/GenBank/DDBJ databases">
        <title>Draft Genome Sequence of Malassezia furfur CBS1878 and Malassezia pachydermatis CBS1879.</title>
        <authorList>
            <person name="Triana S."/>
            <person name="Ohm R."/>
            <person name="Gonzalez A."/>
            <person name="DeCock H."/>
            <person name="Restrepo S."/>
            <person name="Celis A."/>
        </authorList>
    </citation>
    <scope>NUCLEOTIDE SEQUENCE [LARGE SCALE GENOMIC DNA]</scope>
    <source>
        <strain evidence="3 4">CBS 1879</strain>
    </source>
</reference>
<evidence type="ECO:0000256" key="1">
    <source>
        <dbReference type="SAM" id="MobiDB-lite"/>
    </source>
</evidence>